<proteinExistence type="predicted"/>
<reference evidence="1 2" key="1">
    <citation type="submission" date="2016-05" db="EMBL/GenBank/DDBJ databases">
        <title>Draft Genome Sequence of Algibacter sp. Strain SK-16 Isolated from the Surface Water of Aburatsubo Inlet.</title>
        <authorList>
            <person name="Wong S.-K."/>
            <person name="Yoshizawa S."/>
            <person name="Nakajima Y."/>
            <person name="Ogura Y."/>
            <person name="Tetsuya H."/>
            <person name="Hamasaki K."/>
        </authorList>
    </citation>
    <scope>NUCLEOTIDE SEQUENCE [LARGE SCALE GENOMIC DNA]</scope>
    <source>
        <strain evidence="1 2">SK-16</strain>
    </source>
</reference>
<comment type="caution">
    <text evidence="1">The sequence shown here is derived from an EMBL/GenBank/DDBJ whole genome shotgun (WGS) entry which is preliminary data.</text>
</comment>
<accession>A0A1E5TCS2</accession>
<evidence type="ECO:0000313" key="1">
    <source>
        <dbReference type="EMBL" id="OEK09139.1"/>
    </source>
</evidence>
<gene>
    <name evidence="1" type="ORF">A8C32_10415</name>
</gene>
<name>A0A1E5TCS2_9FLAO</name>
<dbReference type="Proteomes" id="UP000095713">
    <property type="component" value="Unassembled WGS sequence"/>
</dbReference>
<evidence type="ECO:0000313" key="2">
    <source>
        <dbReference type="Proteomes" id="UP000095713"/>
    </source>
</evidence>
<organism evidence="1 2">
    <name type="scientific">Flavivirga aquatica</name>
    <dbReference type="NCBI Taxonomy" id="1849968"/>
    <lineage>
        <taxon>Bacteria</taxon>
        <taxon>Pseudomonadati</taxon>
        <taxon>Bacteroidota</taxon>
        <taxon>Flavobacteriia</taxon>
        <taxon>Flavobacteriales</taxon>
        <taxon>Flavobacteriaceae</taxon>
        <taxon>Flavivirga</taxon>
    </lineage>
</organism>
<dbReference type="EMBL" id="MDJD01000007">
    <property type="protein sequence ID" value="OEK09139.1"/>
    <property type="molecule type" value="Genomic_DNA"/>
</dbReference>
<dbReference type="STRING" id="1849968.A8C32_10415"/>
<keyword evidence="2" id="KW-1185">Reference proteome</keyword>
<protein>
    <submittedName>
        <fullName evidence="1">Uncharacterized protein</fullName>
    </submittedName>
</protein>
<sequence>MIYKYFGKSADSKDNRKKEMSSIDYKPKYKLTKDTFMLEIINKNPFKASKETRKVVATNKIKSSRKNKIKPKVRNVVWPKISYHGFVKGYNKTTRLILLKIDKKLYRKREKDKAGDITLIKAYNDSLIVAFNNINKTIKKFHE</sequence>
<dbReference type="AlphaFoldDB" id="A0A1E5TCS2"/>